<dbReference type="Gene3D" id="3.10.50.40">
    <property type="match status" value="1"/>
</dbReference>
<dbReference type="HAMAP" id="MF_00303">
    <property type="entry name" value="Trigger_factor_Tig"/>
    <property type="match status" value="1"/>
</dbReference>
<dbReference type="GO" id="GO:0051301">
    <property type="term" value="P:cell division"/>
    <property type="evidence" value="ECO:0007669"/>
    <property type="project" value="UniProtKB-KW"/>
</dbReference>
<evidence type="ECO:0000256" key="3">
    <source>
        <dbReference type="ARBA" id="ARBA00013194"/>
    </source>
</evidence>
<evidence type="ECO:0000259" key="15">
    <source>
        <dbReference type="PROSITE" id="PS50059"/>
    </source>
</evidence>
<dbReference type="SUPFAM" id="SSF54534">
    <property type="entry name" value="FKBP-like"/>
    <property type="match status" value="1"/>
</dbReference>
<dbReference type="PIRSF" id="PIRSF003095">
    <property type="entry name" value="Trigger_factor"/>
    <property type="match status" value="1"/>
</dbReference>
<dbReference type="Gene3D" id="1.10.3120.10">
    <property type="entry name" value="Trigger factor, C-terminal domain"/>
    <property type="match status" value="1"/>
</dbReference>
<keyword evidence="17" id="KW-1185">Reference proteome</keyword>
<dbReference type="PROSITE" id="PS50059">
    <property type="entry name" value="FKBP_PPIASE"/>
    <property type="match status" value="1"/>
</dbReference>
<name>A0A4Y6I7B0_9MOLU</name>
<accession>A0A4Y6I7B0</accession>
<keyword evidence="5 12" id="KW-0132">Cell division</keyword>
<evidence type="ECO:0000256" key="9">
    <source>
        <dbReference type="ARBA" id="ARBA00023306"/>
    </source>
</evidence>
<dbReference type="SUPFAM" id="SSF109998">
    <property type="entry name" value="Triger factor/SurA peptide-binding domain-like"/>
    <property type="match status" value="1"/>
</dbReference>
<keyword evidence="12" id="KW-0963">Cytoplasm</keyword>
<organism evidence="16 17">
    <name type="scientific">Mycoplasma nasistruthionis</name>
    <dbReference type="NCBI Taxonomy" id="353852"/>
    <lineage>
        <taxon>Bacteria</taxon>
        <taxon>Bacillati</taxon>
        <taxon>Mycoplasmatota</taxon>
        <taxon>Mollicutes</taxon>
        <taxon>Mycoplasmataceae</taxon>
        <taxon>Mycoplasma</taxon>
    </lineage>
</organism>
<dbReference type="InterPro" id="IPR008880">
    <property type="entry name" value="Trigger_fac_C"/>
</dbReference>
<evidence type="ECO:0000256" key="8">
    <source>
        <dbReference type="ARBA" id="ARBA00023235"/>
    </source>
</evidence>
<dbReference type="InterPro" id="IPR001179">
    <property type="entry name" value="PPIase_FKBP_dom"/>
</dbReference>
<dbReference type="InterPro" id="IPR005215">
    <property type="entry name" value="Trig_fac"/>
</dbReference>
<dbReference type="EC" id="5.2.1.8" evidence="3 12"/>
<dbReference type="Gene3D" id="3.30.70.1050">
    <property type="entry name" value="Trigger factor ribosome-binding domain"/>
    <property type="match status" value="1"/>
</dbReference>
<dbReference type="Pfam" id="PF00254">
    <property type="entry name" value="FKBP_C"/>
    <property type="match status" value="1"/>
</dbReference>
<proteinExistence type="inferred from homology"/>
<evidence type="ECO:0000256" key="13">
    <source>
        <dbReference type="PROSITE-ProRule" id="PRU00277"/>
    </source>
</evidence>
<protein>
    <recommendedName>
        <fullName evidence="4 12">Trigger factor</fullName>
        <shortName evidence="12">TF</shortName>
        <ecNumber evidence="3 12">5.2.1.8</ecNumber>
    </recommendedName>
    <alternativeName>
        <fullName evidence="11 12">PPIase</fullName>
    </alternativeName>
</protein>
<dbReference type="InterPro" id="IPR027304">
    <property type="entry name" value="Trigger_fact/SurA_dom_sf"/>
</dbReference>
<comment type="catalytic activity">
    <reaction evidence="1 12 13">
        <text>[protein]-peptidylproline (omega=180) = [protein]-peptidylproline (omega=0)</text>
        <dbReference type="Rhea" id="RHEA:16237"/>
        <dbReference type="Rhea" id="RHEA-COMP:10747"/>
        <dbReference type="Rhea" id="RHEA-COMP:10748"/>
        <dbReference type="ChEBI" id="CHEBI:83833"/>
        <dbReference type="ChEBI" id="CHEBI:83834"/>
        <dbReference type="EC" id="5.2.1.8"/>
    </reaction>
</comment>
<evidence type="ECO:0000313" key="16">
    <source>
        <dbReference type="EMBL" id="QDF65089.1"/>
    </source>
</evidence>
<evidence type="ECO:0000256" key="4">
    <source>
        <dbReference type="ARBA" id="ARBA00016902"/>
    </source>
</evidence>
<dbReference type="EMBL" id="CP041147">
    <property type="protein sequence ID" value="QDF65089.1"/>
    <property type="molecule type" value="Genomic_DNA"/>
</dbReference>
<dbReference type="SUPFAM" id="SSF102735">
    <property type="entry name" value="Trigger factor ribosome-binding domain"/>
    <property type="match status" value="1"/>
</dbReference>
<dbReference type="GO" id="GO:0005737">
    <property type="term" value="C:cytoplasm"/>
    <property type="evidence" value="ECO:0007669"/>
    <property type="project" value="UniProtKB-SubCell"/>
</dbReference>
<evidence type="ECO:0000313" key="17">
    <source>
        <dbReference type="Proteomes" id="UP000315201"/>
    </source>
</evidence>
<comment type="function">
    <text evidence="10 12">Involved in protein export. Acts as a chaperone by maintaining the newly synthesized protein in an open conformation. Functions as a peptidyl-prolyl cis-trans isomerase.</text>
</comment>
<dbReference type="InterPro" id="IPR008881">
    <property type="entry name" value="Trigger_fac_ribosome-bd_bac"/>
</dbReference>
<evidence type="ECO:0000256" key="14">
    <source>
        <dbReference type="RuleBase" id="RU003914"/>
    </source>
</evidence>
<reference evidence="16 17" key="1">
    <citation type="submission" date="2019-06" db="EMBL/GenBank/DDBJ databases">
        <title>Mycoplasma nasistruthionis sp. nov. str Ms03.</title>
        <authorList>
            <person name="Botes A."/>
        </authorList>
    </citation>
    <scope>NUCLEOTIDE SEQUENCE [LARGE SCALE GENOMIC DNA]</scope>
    <source>
        <strain evidence="16 17">Ms03</strain>
    </source>
</reference>
<keyword evidence="6 12" id="KW-0697">Rotamase</keyword>
<dbReference type="GO" id="GO:0015031">
    <property type="term" value="P:protein transport"/>
    <property type="evidence" value="ECO:0007669"/>
    <property type="project" value="UniProtKB-UniRule"/>
</dbReference>
<gene>
    <name evidence="12 16" type="primary">tig</name>
    <name evidence="16" type="ORF">FIV53_02185</name>
</gene>
<evidence type="ECO:0000256" key="2">
    <source>
        <dbReference type="ARBA" id="ARBA00005464"/>
    </source>
</evidence>
<evidence type="ECO:0000256" key="7">
    <source>
        <dbReference type="ARBA" id="ARBA00023186"/>
    </source>
</evidence>
<evidence type="ECO:0000256" key="12">
    <source>
        <dbReference type="HAMAP-Rule" id="MF_00303"/>
    </source>
</evidence>
<dbReference type="AlphaFoldDB" id="A0A4Y6I7B0"/>
<dbReference type="Proteomes" id="UP000315201">
    <property type="component" value="Chromosome"/>
</dbReference>
<evidence type="ECO:0000256" key="11">
    <source>
        <dbReference type="ARBA" id="ARBA00029986"/>
    </source>
</evidence>
<evidence type="ECO:0000256" key="6">
    <source>
        <dbReference type="ARBA" id="ARBA00023110"/>
    </source>
</evidence>
<dbReference type="GO" id="GO:0003755">
    <property type="term" value="F:peptidyl-prolyl cis-trans isomerase activity"/>
    <property type="evidence" value="ECO:0007669"/>
    <property type="project" value="UniProtKB-UniRule"/>
</dbReference>
<dbReference type="NCBIfam" id="TIGR00115">
    <property type="entry name" value="tig"/>
    <property type="match status" value="1"/>
</dbReference>
<comment type="subcellular location">
    <subcellularLocation>
        <location evidence="12">Cytoplasm</location>
    </subcellularLocation>
    <text evidence="12">About half TF is bound to the ribosome near the polypeptide exit tunnel while the other half is free in the cytoplasm.</text>
</comment>
<comment type="similarity">
    <text evidence="2 12 14">Belongs to the FKBP-type PPIase family. Tig subfamily.</text>
</comment>
<dbReference type="InterPro" id="IPR046357">
    <property type="entry name" value="PPIase_dom_sf"/>
</dbReference>
<feature type="domain" description="PPIase FKBP-type" evidence="15">
    <location>
        <begin position="172"/>
        <end position="232"/>
    </location>
</feature>
<evidence type="ECO:0000256" key="10">
    <source>
        <dbReference type="ARBA" id="ARBA00024849"/>
    </source>
</evidence>
<evidence type="ECO:0000256" key="5">
    <source>
        <dbReference type="ARBA" id="ARBA00022618"/>
    </source>
</evidence>
<keyword evidence="8 12" id="KW-0413">Isomerase</keyword>
<comment type="domain">
    <text evidence="12">Consists of 3 domains; the N-terminus binds the ribosome, the middle domain has PPIase activity, while the C-terminus has intrinsic chaperone activity on its own.</text>
</comment>
<dbReference type="InterPro" id="IPR037041">
    <property type="entry name" value="Trigger_fac_C_sf"/>
</dbReference>
<dbReference type="Pfam" id="PF05697">
    <property type="entry name" value="Trigger_N"/>
    <property type="match status" value="1"/>
</dbReference>
<dbReference type="GO" id="GO:0006457">
    <property type="term" value="P:protein folding"/>
    <property type="evidence" value="ECO:0007669"/>
    <property type="project" value="UniProtKB-UniRule"/>
</dbReference>
<sequence>MKKDKKISHKIVDEKAQLTVFLTVNKEEFEKKLSETNEKLAKNVKVKGFRAGKAPLAERLKYVNPADSLQHVVREYNEANYSDVIEYARDNKLEVSSFPELSFDFDKNQNLVLEYNFVLFPKFDVDVKAIVKSIGYTAVKVTKDDVKKALVGLEEQLSQNEVLDKKEKTQLGDTVNIDFKGFIDGEAFEGGEAQGYDLKLGSNAFIPGFEDQLVGKKTGYKGTVKVKFPSEYFVKEYRDKDAEFEVTINQVQRLKLYELTDENVQLLGDENVKTVKDLEKVLEKNEKVKKFIEANTKFYDQAVAAVLKNSKVVINDSLLRQDIAASKAAFENQLKQYGIKKQEYLNLIKSTEQDLEAEFKKQALDKAEKAFAYSALVKDYNVNATPEQIEEFTNKFEQFGFSKQNAHDFVISSLRMSLMLADAKPELAEKLEKDFNAIIK</sequence>
<dbReference type="RefSeq" id="WP_208664661.1">
    <property type="nucleotide sequence ID" value="NZ_CP041147.1"/>
</dbReference>
<dbReference type="FunFam" id="3.10.50.40:FF:000001">
    <property type="entry name" value="Trigger factor"/>
    <property type="match status" value="1"/>
</dbReference>
<evidence type="ECO:0000256" key="1">
    <source>
        <dbReference type="ARBA" id="ARBA00000971"/>
    </source>
</evidence>
<keyword evidence="9 12" id="KW-0131">Cell cycle</keyword>
<keyword evidence="7 12" id="KW-0143">Chaperone</keyword>
<dbReference type="InterPro" id="IPR036611">
    <property type="entry name" value="Trigger_fac_ribosome-bd_sf"/>
</dbReference>
<dbReference type="Pfam" id="PF05698">
    <property type="entry name" value="Trigger_C"/>
    <property type="match status" value="1"/>
</dbReference>